<evidence type="ECO:0000313" key="6">
    <source>
        <dbReference type="Proteomes" id="UP000008922"/>
    </source>
</evidence>
<feature type="signal peptide" evidence="2">
    <location>
        <begin position="1"/>
        <end position="19"/>
    </location>
</feature>
<organism evidence="5 6">
    <name type="scientific">Anaerolinea thermophila (strain DSM 14523 / JCM 11388 / NBRC 100420 / UNI-1)</name>
    <dbReference type="NCBI Taxonomy" id="926569"/>
    <lineage>
        <taxon>Bacteria</taxon>
        <taxon>Bacillati</taxon>
        <taxon>Chloroflexota</taxon>
        <taxon>Anaerolineae</taxon>
        <taxon>Anaerolineales</taxon>
        <taxon>Anaerolineaceae</taxon>
        <taxon>Anaerolinea</taxon>
    </lineage>
</organism>
<dbReference type="InParanoid" id="E8N485"/>
<dbReference type="STRING" id="926569.ANT_12150"/>
<evidence type="ECO:0000256" key="2">
    <source>
        <dbReference type="SAM" id="SignalP"/>
    </source>
</evidence>
<dbReference type="KEGG" id="atm:ANT_12150"/>
<dbReference type="InterPro" id="IPR001638">
    <property type="entry name" value="Solute-binding_3/MltF_N"/>
</dbReference>
<evidence type="ECO:0000313" key="5">
    <source>
        <dbReference type="EMBL" id="BAJ63249.1"/>
    </source>
</evidence>
<dbReference type="InterPro" id="IPR001320">
    <property type="entry name" value="Iontro_rcpt_C"/>
</dbReference>
<dbReference type="AlphaFoldDB" id="E8N485"/>
<dbReference type="SMART" id="SM00079">
    <property type="entry name" value="PBPe"/>
    <property type="match status" value="1"/>
</dbReference>
<dbReference type="SMART" id="SM00062">
    <property type="entry name" value="PBPb"/>
    <property type="match status" value="1"/>
</dbReference>
<dbReference type="PANTHER" id="PTHR35936:SF19">
    <property type="entry name" value="AMINO-ACID-BINDING PROTEIN YXEM-RELATED"/>
    <property type="match status" value="1"/>
</dbReference>
<gene>
    <name evidence="5" type="ordered locus">ANT_12150</name>
</gene>
<feature type="chain" id="PRO_5003228168" evidence="2">
    <location>
        <begin position="20"/>
        <end position="291"/>
    </location>
</feature>
<feature type="domain" description="Solute-binding protein family 3/N-terminal" evidence="3">
    <location>
        <begin position="59"/>
        <end position="282"/>
    </location>
</feature>
<dbReference type="RefSeq" id="WP_013559637.1">
    <property type="nucleotide sequence ID" value="NC_014960.1"/>
</dbReference>
<evidence type="ECO:0000256" key="1">
    <source>
        <dbReference type="ARBA" id="ARBA00022729"/>
    </source>
</evidence>
<dbReference type="EMBL" id="AP012029">
    <property type="protein sequence ID" value="BAJ63249.1"/>
    <property type="molecule type" value="Genomic_DNA"/>
</dbReference>
<dbReference type="Gene3D" id="3.40.190.10">
    <property type="entry name" value="Periplasmic binding protein-like II"/>
    <property type="match status" value="2"/>
</dbReference>
<dbReference type="OrthoDB" id="9774451at2"/>
<dbReference type="HOGENOM" id="CLU_019602_18_2_0"/>
<evidence type="ECO:0000259" key="4">
    <source>
        <dbReference type="SMART" id="SM00079"/>
    </source>
</evidence>
<accession>E8N485</accession>
<dbReference type="PANTHER" id="PTHR35936">
    <property type="entry name" value="MEMBRANE-BOUND LYTIC MUREIN TRANSGLYCOSYLASE F"/>
    <property type="match status" value="1"/>
</dbReference>
<evidence type="ECO:0000259" key="3">
    <source>
        <dbReference type="SMART" id="SM00062"/>
    </source>
</evidence>
<dbReference type="Proteomes" id="UP000008922">
    <property type="component" value="Chromosome"/>
</dbReference>
<name>E8N485_ANATU</name>
<dbReference type="Pfam" id="PF00497">
    <property type="entry name" value="SBP_bac_3"/>
    <property type="match status" value="1"/>
</dbReference>
<dbReference type="PROSITE" id="PS51257">
    <property type="entry name" value="PROKAR_LIPOPROTEIN"/>
    <property type="match status" value="1"/>
</dbReference>
<dbReference type="GO" id="GO:0016020">
    <property type="term" value="C:membrane"/>
    <property type="evidence" value="ECO:0007669"/>
    <property type="project" value="InterPro"/>
</dbReference>
<dbReference type="eggNOG" id="COG0834">
    <property type="taxonomic scope" value="Bacteria"/>
</dbReference>
<feature type="domain" description="Ionotropic glutamate receptor C-terminal" evidence="4">
    <location>
        <begin position="59"/>
        <end position="281"/>
    </location>
</feature>
<dbReference type="GO" id="GO:0015276">
    <property type="term" value="F:ligand-gated monoatomic ion channel activity"/>
    <property type="evidence" value="ECO:0007669"/>
    <property type="project" value="InterPro"/>
</dbReference>
<keyword evidence="6" id="KW-1185">Reference proteome</keyword>
<keyword evidence="1 2" id="KW-0732">Signal</keyword>
<dbReference type="SUPFAM" id="SSF53850">
    <property type="entry name" value="Periplasmic binding protein-like II"/>
    <property type="match status" value="1"/>
</dbReference>
<protein>
    <submittedName>
        <fullName evidence="5">Amino acid ABC transporter substrate binding protein</fullName>
    </submittedName>
</protein>
<proteinExistence type="predicted"/>
<sequence>MKRLSIWMFLVLVFGLVLSACAPSSGSSAGETSQESQGNAQTGCLGSADTALVDLQCRKITVAVENAYMPFNYILVATGEPGGWDYDALREICTRLHCEPVFVEAAWDGMIQAVADKQYDMAADGITITEDRKQIVDFSIGYISINQRLLVRKGETRFASIEEFAANEALVLGTQINTTNYETAKKYLPESRIKGFEQFAFAVQALISGDVDAVIIDETAGQGYRGENAEKLELIGPSISSDELGFIFPKGSDLVEPFNKAIEAMKADGTLDRLNQKYFGPDFKLTESDVK</sequence>
<reference evidence="5 6" key="1">
    <citation type="submission" date="2010-12" db="EMBL/GenBank/DDBJ databases">
        <title>Whole genome sequence of Anaerolinea thermophila UNI-1.</title>
        <authorList>
            <person name="Narita-Yamada S."/>
            <person name="Kishi E."/>
            <person name="Watanabe Y."/>
            <person name="Takasaki K."/>
            <person name="Ankai A."/>
            <person name="Oguchi A."/>
            <person name="Fukui S."/>
            <person name="Takahashi M."/>
            <person name="Yashiro I."/>
            <person name="Hosoyama A."/>
            <person name="Sekiguchi Y."/>
            <person name="Hanada S."/>
            <person name="Fujita N."/>
        </authorList>
    </citation>
    <scope>NUCLEOTIDE SEQUENCE [LARGE SCALE GENOMIC DNA]</scope>
    <source>
        <strain evidence="6">DSM 14523 / JCM 11388 / NBRC 100420 / UNI-1</strain>
    </source>
</reference>